<proteinExistence type="predicted"/>
<dbReference type="AlphaFoldDB" id="A0A7C1JNV1"/>
<comment type="caution">
    <text evidence="1">The sequence shown here is derived from an EMBL/GenBank/DDBJ whole genome shotgun (WGS) entry which is preliminary data.</text>
</comment>
<protein>
    <submittedName>
        <fullName evidence="1">Uncharacterized protein</fullName>
    </submittedName>
</protein>
<name>A0A7C1JNV1_THERO</name>
<organism evidence="1">
    <name type="scientific">Thermomicrobium roseum</name>
    <dbReference type="NCBI Taxonomy" id="500"/>
    <lineage>
        <taxon>Bacteria</taxon>
        <taxon>Pseudomonadati</taxon>
        <taxon>Thermomicrobiota</taxon>
        <taxon>Thermomicrobia</taxon>
        <taxon>Thermomicrobiales</taxon>
        <taxon>Thermomicrobiaceae</taxon>
        <taxon>Thermomicrobium</taxon>
    </lineage>
</organism>
<dbReference type="EMBL" id="DSJL01000011">
    <property type="protein sequence ID" value="HEF65887.1"/>
    <property type="molecule type" value="Genomic_DNA"/>
</dbReference>
<sequence length="80" mass="9051">MSDQEAAVAELERVGFRVVRRTSALVFLVHPEYPGLLVRVGTVFVVAERDGVEQARQRLETLDVETLLGRAKEQRTEPME</sequence>
<reference evidence="1" key="1">
    <citation type="journal article" date="2020" name="mSystems">
        <title>Genome- and Community-Level Interaction Insights into Carbon Utilization and Element Cycling Functions of Hydrothermarchaeota in Hydrothermal Sediment.</title>
        <authorList>
            <person name="Zhou Z."/>
            <person name="Liu Y."/>
            <person name="Xu W."/>
            <person name="Pan J."/>
            <person name="Luo Z.H."/>
            <person name="Li M."/>
        </authorList>
    </citation>
    <scope>NUCLEOTIDE SEQUENCE [LARGE SCALE GENOMIC DNA]</scope>
    <source>
        <strain evidence="1">SpSt-222</strain>
    </source>
</reference>
<evidence type="ECO:0000313" key="1">
    <source>
        <dbReference type="EMBL" id="HEF65887.1"/>
    </source>
</evidence>
<gene>
    <name evidence="1" type="ORF">ENP47_09860</name>
</gene>
<accession>A0A7C1JNV1</accession>